<proteinExistence type="predicted"/>
<gene>
    <name evidence="1" type="ordered locus">Tagg_0713</name>
</gene>
<dbReference type="STRING" id="633148.Tagg_0713"/>
<sequence>MVLLLLTGGAMFPRAGENREKAIILTFKGYTTITATMEGARRVTGVNDIEYVSLTFDYLVVVNTSLNLESLEREKCDVIVNITSITVAIRPENSSFTPPSTPMAFETKCSNEPYILVFSNGSFEFKSYPGTLYLQGFTRMDVDTAHYIYFLTVMMFNETSNQAWSVYVEPLSKLPILVSFDEQKEVEGVTTLTVHSVVYMENTRHTFREFLGRLVYDFVIAGESYTGSLILIHSLDENKVNSTAEIIDNETIAVKLGEPVTCFIIVEAPYGVEISSNVDLRNYTSIGSTIYYSTKPANCSTISFRFNKNVTLIFKPEFPEKGVNPKYIPPSADVIATTLVFDIAAAYLVYAIVGKLLDFAHGGDVFRFRLIRRLFKKFKIMLVHR</sequence>
<reference evidence="1 2" key="1">
    <citation type="journal article" date="2010" name="Stand. Genomic Sci.">
        <title>Complete genome sequence of Thermosphaera aggregans type strain (M11TL).</title>
        <authorList>
            <person name="Spring S."/>
            <person name="Rachel R."/>
            <person name="Lapidus A."/>
            <person name="Davenport K."/>
            <person name="Tice H."/>
            <person name="Copeland A."/>
            <person name="Cheng J.F."/>
            <person name="Lucas S."/>
            <person name="Chen F."/>
            <person name="Nolan M."/>
            <person name="Bruce D."/>
            <person name="Goodwin L."/>
            <person name="Pitluck S."/>
            <person name="Ivanova N."/>
            <person name="Mavromatis K."/>
            <person name="Ovchinnikova G."/>
            <person name="Pati A."/>
            <person name="Chen A."/>
            <person name="Palaniappan K."/>
            <person name="Land M."/>
            <person name="Hauser L."/>
            <person name="Chang Y.J."/>
            <person name="Jeffries C.C."/>
            <person name="Brettin T."/>
            <person name="Detter J.C."/>
            <person name="Tapia R."/>
            <person name="Han C."/>
            <person name="Heimerl T."/>
            <person name="Weikl F."/>
            <person name="Brambilla E."/>
            <person name="Goker M."/>
            <person name="Bristow J."/>
            <person name="Eisen J.A."/>
            <person name="Markowitz V."/>
            <person name="Hugenholtz P."/>
            <person name="Kyrpides N.C."/>
            <person name="Klenk H.P."/>
        </authorList>
    </citation>
    <scope>NUCLEOTIDE SEQUENCE [LARGE SCALE GENOMIC DNA]</scope>
    <source>
        <strain evidence="2">DSM 11486 / M11TL</strain>
    </source>
</reference>
<evidence type="ECO:0000313" key="1">
    <source>
        <dbReference type="EMBL" id="ADG90986.1"/>
    </source>
</evidence>
<accession>D5U1I6</accession>
<reference evidence="2" key="2">
    <citation type="journal article" date="2010" name="Stand. Genomic Sci.">
        <title>Complete genome sequence of Thermosphaera aggregans type strain (M11TLT).</title>
        <authorList>
            <person name="Spring S."/>
            <person name="Rachel R."/>
            <person name="Lapidus A."/>
            <person name="Davenport K."/>
            <person name="Tice H."/>
            <person name="Copeland A."/>
            <person name="Cheng J.-F."/>
            <person name="Lucas S."/>
            <person name="Chen F."/>
            <person name="Nolan M."/>
            <person name="Bruce D."/>
            <person name="Goodwin L."/>
            <person name="Pitluck S."/>
            <person name="Ivanova N."/>
            <person name="Mavromatis K."/>
            <person name="Ovchinnikova G."/>
            <person name="Pati A."/>
            <person name="Chen A."/>
            <person name="Palaniappan K."/>
            <person name="Land M."/>
            <person name="Hauser L."/>
            <person name="Chang Y.-J."/>
            <person name="Jeffries C.C."/>
            <person name="Brettin T."/>
            <person name="Detter J.C."/>
            <person name="Tapia R."/>
            <person name="Han C."/>
            <person name="Heimerl T."/>
            <person name="Weikl F."/>
            <person name="Brambilla E."/>
            <person name="Goker M."/>
            <person name="Bristow J."/>
            <person name="Eisen J.A."/>
            <person name="Markowitz V."/>
            <person name="Hugenholtz P."/>
            <person name="Kyrpides N.C."/>
            <person name="Klenk H.-P."/>
        </authorList>
    </citation>
    <scope>NUCLEOTIDE SEQUENCE [LARGE SCALE GENOMIC DNA]</scope>
    <source>
        <strain evidence="2">DSM 11486 / M11TL</strain>
    </source>
</reference>
<protein>
    <submittedName>
        <fullName evidence="1">Uncharacterized protein</fullName>
    </submittedName>
</protein>
<evidence type="ECO:0000313" key="2">
    <source>
        <dbReference type="Proteomes" id="UP000002376"/>
    </source>
</evidence>
<dbReference type="KEGG" id="tag:Tagg_0713"/>
<dbReference type="HOGENOM" id="CLU_716928_0_0_2"/>
<organism evidence="1 2">
    <name type="scientific">Thermosphaera aggregans (strain DSM 11486 / M11TL)</name>
    <dbReference type="NCBI Taxonomy" id="633148"/>
    <lineage>
        <taxon>Archaea</taxon>
        <taxon>Thermoproteota</taxon>
        <taxon>Thermoprotei</taxon>
        <taxon>Desulfurococcales</taxon>
        <taxon>Desulfurococcaceae</taxon>
        <taxon>Thermosphaera</taxon>
    </lineage>
</organism>
<dbReference type="EMBL" id="CP001939">
    <property type="protein sequence ID" value="ADG90986.1"/>
    <property type="molecule type" value="Genomic_DNA"/>
</dbReference>
<name>D5U1I6_THEAM</name>
<dbReference type="AlphaFoldDB" id="D5U1I6"/>
<dbReference type="Proteomes" id="UP000002376">
    <property type="component" value="Chromosome"/>
</dbReference>
<reference key="3">
    <citation type="submission" date="2010-02" db="EMBL/GenBank/DDBJ databases">
        <title>Complete genome sequence of Thermosphaera aggregans type strain (M11TL).</title>
        <authorList>
            <consortium name="US DOE Joint Genome Institute (JGI-PGF)"/>
            <person name="Spring S."/>
            <person name="Lapidus A."/>
            <person name="Munk C."/>
            <person name="Schroeder M."/>
            <person name="Glavina Del Rio T."/>
            <person name="Tice H."/>
            <person name="Copeland A."/>
            <person name="Cheng J.-F."/>
            <person name="Lucas S."/>
            <person name="Chen F."/>
            <person name="Nolan M."/>
            <person name="Bruce D."/>
            <person name="Goodwin L."/>
            <person name="Pitluck S."/>
            <person name="Ivanova N."/>
            <person name="Mavromatis K."/>
            <person name="Ovchinnikova G."/>
            <person name="Pati A."/>
            <person name="Chen A."/>
            <person name="Palaniappan K."/>
            <person name="Land M."/>
            <person name="Hauser L."/>
            <person name="Chang Y.-J."/>
            <person name="Jeffries C.C."/>
            <person name="Brettin T."/>
            <person name="Detter J.C."/>
            <person name="Tapia R."/>
            <person name="Han C."/>
            <person name="Chain P."/>
            <person name="Heimerl T."/>
            <person name="Weik F."/>
            <person name="Goker M."/>
            <person name="Rachel R."/>
            <person name="Bristow J."/>
            <person name="Eisen J.A."/>
            <person name="Markowitz V."/>
            <person name="Hugenholtz P."/>
            <person name="Kyrpides N.C."/>
            <person name="Klenk H.-P."/>
        </authorList>
    </citation>
    <scope>NUCLEOTIDE SEQUENCE</scope>
    <source>
        <strain>DSM 11486</strain>
    </source>
</reference>
<keyword evidence="2" id="KW-1185">Reference proteome</keyword>
<dbReference type="eggNOG" id="arCOG13649">
    <property type="taxonomic scope" value="Archaea"/>
</dbReference>